<evidence type="ECO:0000313" key="3">
    <source>
        <dbReference type="Proteomes" id="UP001151760"/>
    </source>
</evidence>
<feature type="compositionally biased region" description="Basic residues" evidence="1">
    <location>
        <begin position="89"/>
        <end position="99"/>
    </location>
</feature>
<sequence length="181" mass="20027">MPPRKSSLSYYSRSRIREIRAEFGLELALCIDTSEPTPAPDPNYWDGECLKAMMENSTVKPTLEGSTNSVDFSTWAYCDTRRLETQSLRTRRATPRHQQPHATTTAIGGSHSQCVIDQGVGLLRALAERDATEAEMAITSHGSGNVEERQACLHTEMAHTQTLECQPMNFKGIEGVVGLTQ</sequence>
<keyword evidence="3" id="KW-1185">Reference proteome</keyword>
<reference evidence="2" key="2">
    <citation type="submission" date="2022-01" db="EMBL/GenBank/DDBJ databases">
        <authorList>
            <person name="Yamashiro T."/>
            <person name="Shiraishi A."/>
            <person name="Satake H."/>
            <person name="Nakayama K."/>
        </authorList>
    </citation>
    <scope>NUCLEOTIDE SEQUENCE</scope>
</reference>
<dbReference type="Proteomes" id="UP001151760">
    <property type="component" value="Unassembled WGS sequence"/>
</dbReference>
<feature type="compositionally biased region" description="Polar residues" evidence="1">
    <location>
        <begin position="100"/>
        <end position="110"/>
    </location>
</feature>
<name>A0ABQ5ISB4_9ASTR</name>
<feature type="region of interest" description="Disordered" evidence="1">
    <location>
        <begin position="89"/>
        <end position="110"/>
    </location>
</feature>
<gene>
    <name evidence="2" type="ORF">Tco_1112968</name>
</gene>
<protein>
    <submittedName>
        <fullName evidence="2">Uncharacterized protein</fullName>
    </submittedName>
</protein>
<evidence type="ECO:0000313" key="2">
    <source>
        <dbReference type="EMBL" id="GJU02630.1"/>
    </source>
</evidence>
<dbReference type="EMBL" id="BQNB010021080">
    <property type="protein sequence ID" value="GJU02630.1"/>
    <property type="molecule type" value="Genomic_DNA"/>
</dbReference>
<accession>A0ABQ5ISB4</accession>
<comment type="caution">
    <text evidence="2">The sequence shown here is derived from an EMBL/GenBank/DDBJ whole genome shotgun (WGS) entry which is preliminary data.</text>
</comment>
<proteinExistence type="predicted"/>
<organism evidence="2 3">
    <name type="scientific">Tanacetum coccineum</name>
    <dbReference type="NCBI Taxonomy" id="301880"/>
    <lineage>
        <taxon>Eukaryota</taxon>
        <taxon>Viridiplantae</taxon>
        <taxon>Streptophyta</taxon>
        <taxon>Embryophyta</taxon>
        <taxon>Tracheophyta</taxon>
        <taxon>Spermatophyta</taxon>
        <taxon>Magnoliopsida</taxon>
        <taxon>eudicotyledons</taxon>
        <taxon>Gunneridae</taxon>
        <taxon>Pentapetalae</taxon>
        <taxon>asterids</taxon>
        <taxon>campanulids</taxon>
        <taxon>Asterales</taxon>
        <taxon>Asteraceae</taxon>
        <taxon>Asteroideae</taxon>
        <taxon>Anthemideae</taxon>
        <taxon>Anthemidinae</taxon>
        <taxon>Tanacetum</taxon>
    </lineage>
</organism>
<reference evidence="2" key="1">
    <citation type="journal article" date="2022" name="Int. J. Mol. Sci.">
        <title>Draft Genome of Tanacetum Coccineum: Genomic Comparison of Closely Related Tanacetum-Family Plants.</title>
        <authorList>
            <person name="Yamashiro T."/>
            <person name="Shiraishi A."/>
            <person name="Nakayama K."/>
            <person name="Satake H."/>
        </authorList>
    </citation>
    <scope>NUCLEOTIDE SEQUENCE</scope>
</reference>
<evidence type="ECO:0000256" key="1">
    <source>
        <dbReference type="SAM" id="MobiDB-lite"/>
    </source>
</evidence>